<reference evidence="1 2" key="1">
    <citation type="submission" date="2024-09" db="EMBL/GenBank/DDBJ databases">
        <title>Genome sequencing and assembly of Phytophthora oleae, isolate VK10A, causative agent of rot of olive drupes.</title>
        <authorList>
            <person name="Conti Taguali S."/>
            <person name="Riolo M."/>
            <person name="La Spada F."/>
            <person name="Cacciola S.O."/>
            <person name="Dionisio G."/>
        </authorList>
    </citation>
    <scope>NUCLEOTIDE SEQUENCE [LARGE SCALE GENOMIC DNA]</scope>
    <source>
        <strain evidence="1 2">VK10A</strain>
    </source>
</reference>
<evidence type="ECO:0000313" key="1">
    <source>
        <dbReference type="EMBL" id="KAL3672306.1"/>
    </source>
</evidence>
<organism evidence="1 2">
    <name type="scientific">Phytophthora oleae</name>
    <dbReference type="NCBI Taxonomy" id="2107226"/>
    <lineage>
        <taxon>Eukaryota</taxon>
        <taxon>Sar</taxon>
        <taxon>Stramenopiles</taxon>
        <taxon>Oomycota</taxon>
        <taxon>Peronosporomycetes</taxon>
        <taxon>Peronosporales</taxon>
        <taxon>Peronosporaceae</taxon>
        <taxon>Phytophthora</taxon>
    </lineage>
</organism>
<accession>A0ABD3G0Y6</accession>
<protein>
    <submittedName>
        <fullName evidence="1">Uncharacterized protein</fullName>
    </submittedName>
</protein>
<keyword evidence="2" id="KW-1185">Reference proteome</keyword>
<proteinExistence type="predicted"/>
<gene>
    <name evidence="1" type="ORF">V7S43_002964</name>
</gene>
<dbReference type="AlphaFoldDB" id="A0ABD3G0Y6"/>
<dbReference type="Proteomes" id="UP001632037">
    <property type="component" value="Unassembled WGS sequence"/>
</dbReference>
<comment type="caution">
    <text evidence="1">The sequence shown here is derived from an EMBL/GenBank/DDBJ whole genome shotgun (WGS) entry which is preliminary data.</text>
</comment>
<dbReference type="EMBL" id="JBIMZQ010000004">
    <property type="protein sequence ID" value="KAL3672306.1"/>
    <property type="molecule type" value="Genomic_DNA"/>
</dbReference>
<evidence type="ECO:0000313" key="2">
    <source>
        <dbReference type="Proteomes" id="UP001632037"/>
    </source>
</evidence>
<sequence length="168" mass="19084">MTAPSNQQDGSTLPPVVATVLSSMLPRYYRTFFPDAVGTWFFSKTRGRTPDQPIHRNFPSSRFAVNPMDVSSVPGSMIIATMDDTIINGYGWNHQVAFQSKRTEIKLQMGDILFIRGDFIHSQTGYAYNNLCVQAFMVALPPGNPWRRAQLVPLYEDEPRRDEDSFRC</sequence>
<name>A0ABD3G0Y6_9STRA</name>